<protein>
    <submittedName>
        <fullName evidence="3">RdRp</fullName>
    </submittedName>
</protein>
<evidence type="ECO:0000259" key="2">
    <source>
        <dbReference type="Pfam" id="PF00680"/>
    </source>
</evidence>
<comment type="caution">
    <text evidence="3">The sequence shown here is derived from an EMBL/GenBank/DDBJ whole genome shotgun (WGS) entry which is preliminary data.</text>
</comment>
<dbReference type="GO" id="GO:0006351">
    <property type="term" value="P:DNA-templated transcription"/>
    <property type="evidence" value="ECO:0007669"/>
    <property type="project" value="InterPro"/>
</dbReference>
<dbReference type="Pfam" id="PF00680">
    <property type="entry name" value="RdRP_1"/>
    <property type="match status" value="1"/>
</dbReference>
<dbReference type="AlphaFoldDB" id="A0A2V0RJ77"/>
<feature type="region of interest" description="Disordered" evidence="1">
    <location>
        <begin position="78"/>
        <end position="97"/>
    </location>
</feature>
<dbReference type="InterPro" id="IPR043502">
    <property type="entry name" value="DNA/RNA_pol_sf"/>
</dbReference>
<dbReference type="GO" id="GO:0003968">
    <property type="term" value="F:RNA-directed RNA polymerase activity"/>
    <property type="evidence" value="ECO:0007669"/>
    <property type="project" value="InterPro"/>
</dbReference>
<feature type="domain" description="RNA-directed RNA polymerase C-terminal" evidence="2">
    <location>
        <begin position="192"/>
        <end position="359"/>
    </location>
</feature>
<reference evidence="3" key="1">
    <citation type="submission" date="2017-04" db="EMBL/GenBank/DDBJ databases">
        <title>Unveiling RNA virosphere associated with marine microorganisms.</title>
        <authorList>
            <person name="Urayama S."/>
            <person name="Takaki Y."/>
            <person name="Nishi S."/>
            <person name="Yoshida Y."/>
            <person name="Deguchi S."/>
            <person name="Takai K."/>
            <person name="Nunoura T."/>
        </authorList>
    </citation>
    <scope>NUCLEOTIDE SEQUENCE</scope>
</reference>
<dbReference type="InterPro" id="IPR001205">
    <property type="entry name" value="RNA-dir_pol_C"/>
</dbReference>
<dbReference type="GO" id="GO:0003723">
    <property type="term" value="F:RNA binding"/>
    <property type="evidence" value="ECO:0007669"/>
    <property type="project" value="InterPro"/>
</dbReference>
<organism evidence="3">
    <name type="scientific">viral metagenome</name>
    <dbReference type="NCBI Taxonomy" id="1070528"/>
    <lineage>
        <taxon>unclassified sequences</taxon>
        <taxon>metagenomes</taxon>
        <taxon>organismal metagenomes</taxon>
    </lineage>
</organism>
<dbReference type="SUPFAM" id="SSF56672">
    <property type="entry name" value="DNA/RNA polymerases"/>
    <property type="match status" value="1"/>
</dbReference>
<dbReference type="EMBL" id="BDQE01000192">
    <property type="protein sequence ID" value="GBH22938.1"/>
    <property type="molecule type" value="Genomic_RNA"/>
</dbReference>
<evidence type="ECO:0000256" key="1">
    <source>
        <dbReference type="SAM" id="MobiDB-lite"/>
    </source>
</evidence>
<sequence length="542" mass="62492">METIILSPESLDEQLTPLAQTQAAAGFQMLREGKEPTARTPLYKGKSEEDVVATWLDVLARYEEDEVLRPLIEYDKSRKSKVGPQGGYPPFSERKPDFDAYYTRPEQDEFEIDYEICEEIYREVFGGAKDKRPLSPQNVIDRDQYDDKLQTNSGAPDYGKRKDPMILAKALADAVSGKWKTYVMLLGSRSQRGKARFIFMAPFSLNIIEKTYLYPLMEIIRSLDNDFFSAWEGFSEVELGFYRQRFFEGDIFVQQDYTAMDKSLNNTTIKIFLAIVLPVFQKQYQESFKELVYHIFDIPIMTALGKVVVGRHGMPSGSGFTNFFESIISYYVWKLNVKQSLRIAEAQGLGDDLAFSIQAPPNLRSDKDMYEIWAETMVDHIIPDVISETSASIGLEVQPEKQLVDRYTTIYLQRFFDIRIPNTDGMVLGMYPSILALNTAMNPERFHDPRKWSSKMEILRWIMILENCKNLPYFEDLVQFFIEGDKFKMGLEIPDFFVTLPSIHEDSKLIKGFLPTYNQEGIDRGINDFATVKYLKKLASQA</sequence>
<name>A0A2V0RJ77_9ZZZZ</name>
<proteinExistence type="predicted"/>
<evidence type="ECO:0000313" key="3">
    <source>
        <dbReference type="EMBL" id="GBH22938.1"/>
    </source>
</evidence>
<accession>A0A2V0RJ77</accession>